<dbReference type="InterPro" id="IPR043767">
    <property type="entry name" value="DUF5713"/>
</dbReference>
<proteinExistence type="predicted"/>
<dbReference type="EMBL" id="VFNX01000003">
    <property type="protein sequence ID" value="TQK80121.1"/>
    <property type="molecule type" value="Genomic_DNA"/>
</dbReference>
<dbReference type="RefSeq" id="WP_055706789.1">
    <property type="nucleotide sequence ID" value="NZ_JBPJFI010000001.1"/>
</dbReference>
<comment type="caution">
    <text evidence="1">The sequence shown here is derived from an EMBL/GenBank/DDBJ whole genome shotgun (WGS) entry which is preliminary data.</text>
</comment>
<evidence type="ECO:0000313" key="2">
    <source>
        <dbReference type="Proteomes" id="UP000318103"/>
    </source>
</evidence>
<evidence type="ECO:0000313" key="1">
    <source>
        <dbReference type="EMBL" id="TQK80121.1"/>
    </source>
</evidence>
<dbReference type="OrthoDB" id="8795357at2"/>
<accession>A0A542SZT2</accession>
<evidence type="ECO:0008006" key="3">
    <source>
        <dbReference type="Google" id="ProtNLM"/>
    </source>
</evidence>
<sequence>MPIGNTRVAGHRFLEVLYEDGYFPDHLVDKGRAILLGLCERIEAERPADLAGLYRLTHAATEEFNALEAEFEAADSEFETVAREEIGGDFWFVAQAYGFEDADVEELIATREW</sequence>
<dbReference type="AlphaFoldDB" id="A0A542SZT2"/>
<dbReference type="Pfam" id="PF18977">
    <property type="entry name" value="DUF5713"/>
    <property type="match status" value="1"/>
</dbReference>
<protein>
    <recommendedName>
        <fullName evidence="3">SUKH-4 immunity protein of toxin-antitoxin system</fullName>
    </recommendedName>
</protein>
<dbReference type="Proteomes" id="UP000318103">
    <property type="component" value="Unassembled WGS sequence"/>
</dbReference>
<gene>
    <name evidence="1" type="ORF">FB563_7291</name>
</gene>
<keyword evidence="2" id="KW-1185">Reference proteome</keyword>
<reference evidence="1 2" key="1">
    <citation type="submission" date="2019-06" db="EMBL/GenBank/DDBJ databases">
        <title>Sequencing the genomes of 1000 actinobacteria strains.</title>
        <authorList>
            <person name="Klenk H.-P."/>
        </authorList>
    </citation>
    <scope>NUCLEOTIDE SEQUENCE [LARGE SCALE GENOMIC DNA]</scope>
    <source>
        <strain evidence="1 2">DSM 41929</strain>
    </source>
</reference>
<name>A0A542SZT2_9ACTN</name>
<organism evidence="1 2">
    <name type="scientific">Streptomyces puniciscabiei</name>
    <dbReference type="NCBI Taxonomy" id="164348"/>
    <lineage>
        <taxon>Bacteria</taxon>
        <taxon>Bacillati</taxon>
        <taxon>Actinomycetota</taxon>
        <taxon>Actinomycetes</taxon>
        <taxon>Kitasatosporales</taxon>
        <taxon>Streptomycetaceae</taxon>
        <taxon>Streptomyces</taxon>
    </lineage>
</organism>